<gene>
    <name evidence="8" type="ORF">EWM59_08690</name>
</gene>
<dbReference type="SUPFAM" id="SSF75005">
    <property type="entry name" value="Arabinanase/levansucrase/invertase"/>
    <property type="match status" value="1"/>
</dbReference>
<accession>A0A4Q5M1Q0</accession>
<evidence type="ECO:0000256" key="4">
    <source>
        <dbReference type="RuleBase" id="RU362110"/>
    </source>
</evidence>
<dbReference type="InterPro" id="IPR001362">
    <property type="entry name" value="Glyco_hydro_32"/>
</dbReference>
<dbReference type="Proteomes" id="UP000293162">
    <property type="component" value="Unassembled WGS sequence"/>
</dbReference>
<feature type="signal peptide" evidence="5">
    <location>
        <begin position="1"/>
        <end position="18"/>
    </location>
</feature>
<dbReference type="SUPFAM" id="SSF49899">
    <property type="entry name" value="Concanavalin A-like lectins/glucanases"/>
    <property type="match status" value="1"/>
</dbReference>
<dbReference type="OrthoDB" id="9759709at2"/>
<keyword evidence="3 4" id="KW-0326">Glycosidase</keyword>
<dbReference type="InterPro" id="IPR013189">
    <property type="entry name" value="Glyco_hydro_32_C"/>
</dbReference>
<dbReference type="PANTHER" id="PTHR42800">
    <property type="entry name" value="EXOINULINASE INUD (AFU_ORTHOLOGUE AFUA_5G00480)"/>
    <property type="match status" value="1"/>
</dbReference>
<organism evidence="8 9">
    <name type="scientific">Emticicia agri</name>
    <dbReference type="NCBI Taxonomy" id="2492393"/>
    <lineage>
        <taxon>Bacteria</taxon>
        <taxon>Pseudomonadati</taxon>
        <taxon>Bacteroidota</taxon>
        <taxon>Cytophagia</taxon>
        <taxon>Cytophagales</taxon>
        <taxon>Leadbetterellaceae</taxon>
        <taxon>Emticicia</taxon>
    </lineage>
</organism>
<name>A0A4Q5M1Q0_9BACT</name>
<dbReference type="GO" id="GO:0005987">
    <property type="term" value="P:sucrose catabolic process"/>
    <property type="evidence" value="ECO:0007669"/>
    <property type="project" value="TreeGrafter"/>
</dbReference>
<proteinExistence type="inferred from homology"/>
<evidence type="ECO:0000313" key="9">
    <source>
        <dbReference type="Proteomes" id="UP000293162"/>
    </source>
</evidence>
<feature type="chain" id="PRO_5020319965" evidence="5">
    <location>
        <begin position="19"/>
        <end position="500"/>
    </location>
</feature>
<sequence length="500" mass="57244">MKNLILALCLFVSYVGYAQQASTEQWRPNFHFSPAKNWTNDPNGLVYHEGEWHIFYQYNPFENKWGHMSWGHAVSKDLVNWEHLPVAIPEDSVWIFSGGVVIDKNNTSGFGANSMVAIYTADYHGKKENQHLAYSTDKGRTWTKYKGNPIIPAPMPGGKAMKDFRDPNMFWHEPSKQWVMVVVLPLEFKAQFYGSKNLTNWTLLSEFSKQGDLRKMWECPSLIELPIEGEQGTRWVLMLSSNGPHQDFIGMQYFVGTFDGKTFTNDNPADTKLYVDYGKDFYAAIPFYNAPKKSMLGWMASWNYTDALPTFPWKGQMSIPREISLKRTKEGVRLLQKPAEEVLKAKNWRGLVQMEEMGIEEDNGMMWQNQAGSYMIDVEFELNGAREVGVKVMKNPTNNQETLIGYQKDSEQLYINRINSGKVIAPNFASMDASPMKEERGTVRLLVFVDQSSIEVFGNEGEAVITSLIFPEGNSGNWQLFSRGGRAKVTKLKVWEWQKD</sequence>
<keyword evidence="5" id="KW-0732">Signal</keyword>
<evidence type="ECO:0000256" key="5">
    <source>
        <dbReference type="SAM" id="SignalP"/>
    </source>
</evidence>
<dbReference type="Pfam" id="PF08244">
    <property type="entry name" value="Glyco_hydro_32C"/>
    <property type="match status" value="1"/>
</dbReference>
<dbReference type="RefSeq" id="WP_130020573.1">
    <property type="nucleotide sequence ID" value="NZ_SEWF01000010.1"/>
</dbReference>
<evidence type="ECO:0000259" key="6">
    <source>
        <dbReference type="Pfam" id="PF00251"/>
    </source>
</evidence>
<dbReference type="InterPro" id="IPR013320">
    <property type="entry name" value="ConA-like_dom_sf"/>
</dbReference>
<evidence type="ECO:0000313" key="8">
    <source>
        <dbReference type="EMBL" id="RYU95965.1"/>
    </source>
</evidence>
<dbReference type="SMART" id="SM00640">
    <property type="entry name" value="Glyco_32"/>
    <property type="match status" value="1"/>
</dbReference>
<dbReference type="GO" id="GO:0004575">
    <property type="term" value="F:sucrose alpha-glucosidase activity"/>
    <property type="evidence" value="ECO:0007669"/>
    <property type="project" value="TreeGrafter"/>
</dbReference>
<evidence type="ECO:0000256" key="2">
    <source>
        <dbReference type="ARBA" id="ARBA00022801"/>
    </source>
</evidence>
<dbReference type="Pfam" id="PF00251">
    <property type="entry name" value="Glyco_hydro_32N"/>
    <property type="match status" value="1"/>
</dbReference>
<comment type="similarity">
    <text evidence="1 4">Belongs to the glycosyl hydrolase 32 family.</text>
</comment>
<dbReference type="EMBL" id="SEWF01000010">
    <property type="protein sequence ID" value="RYU95965.1"/>
    <property type="molecule type" value="Genomic_DNA"/>
</dbReference>
<reference evidence="8 9" key="1">
    <citation type="submission" date="2019-02" db="EMBL/GenBank/DDBJ databases">
        <title>Bacterial novel species Emticicia sp. 17J42-9 isolated from soil.</title>
        <authorList>
            <person name="Jung H.-Y."/>
        </authorList>
    </citation>
    <scope>NUCLEOTIDE SEQUENCE [LARGE SCALE GENOMIC DNA]</scope>
    <source>
        <strain evidence="8 9">17J42-9</strain>
    </source>
</reference>
<dbReference type="CDD" id="cd18622">
    <property type="entry name" value="GH32_Inu-like"/>
    <property type="match status" value="1"/>
</dbReference>
<evidence type="ECO:0000256" key="3">
    <source>
        <dbReference type="ARBA" id="ARBA00023295"/>
    </source>
</evidence>
<evidence type="ECO:0000256" key="1">
    <source>
        <dbReference type="ARBA" id="ARBA00009902"/>
    </source>
</evidence>
<keyword evidence="9" id="KW-1185">Reference proteome</keyword>
<keyword evidence="2 4" id="KW-0378">Hydrolase</keyword>
<dbReference type="InterPro" id="IPR013148">
    <property type="entry name" value="Glyco_hydro_32_N"/>
</dbReference>
<dbReference type="Gene3D" id="2.115.10.20">
    <property type="entry name" value="Glycosyl hydrolase domain, family 43"/>
    <property type="match status" value="1"/>
</dbReference>
<dbReference type="AlphaFoldDB" id="A0A4Q5M1Q0"/>
<feature type="domain" description="Glycosyl hydrolase family 32 N-terminal" evidence="6">
    <location>
        <begin position="31"/>
        <end position="338"/>
    </location>
</feature>
<evidence type="ECO:0000259" key="7">
    <source>
        <dbReference type="Pfam" id="PF08244"/>
    </source>
</evidence>
<protein>
    <submittedName>
        <fullName evidence="8">Glycoside hydrolase family 32 protein</fullName>
    </submittedName>
</protein>
<feature type="domain" description="Glycosyl hydrolase family 32 C-terminal" evidence="7">
    <location>
        <begin position="369"/>
        <end position="496"/>
    </location>
</feature>
<dbReference type="Gene3D" id="2.60.120.560">
    <property type="entry name" value="Exo-inulinase, domain 1"/>
    <property type="match status" value="1"/>
</dbReference>
<dbReference type="InterPro" id="IPR023296">
    <property type="entry name" value="Glyco_hydro_beta-prop_sf"/>
</dbReference>
<comment type="caution">
    <text evidence="8">The sequence shown here is derived from an EMBL/GenBank/DDBJ whole genome shotgun (WGS) entry which is preliminary data.</text>
</comment>
<dbReference type="GO" id="GO:0005737">
    <property type="term" value="C:cytoplasm"/>
    <property type="evidence" value="ECO:0007669"/>
    <property type="project" value="TreeGrafter"/>
</dbReference>
<dbReference type="PANTHER" id="PTHR42800:SF1">
    <property type="entry name" value="EXOINULINASE INUD (AFU_ORTHOLOGUE AFUA_5G00480)"/>
    <property type="match status" value="1"/>
</dbReference>